<protein>
    <recommendedName>
        <fullName evidence="3">Cephalosporin hydroxylase</fullName>
    </recommendedName>
</protein>
<reference evidence="1 2" key="1">
    <citation type="submission" date="2019-02" db="EMBL/GenBank/DDBJ databases">
        <title>Deep-cultivation of Planctomycetes and their phenomic and genomic characterization uncovers novel biology.</title>
        <authorList>
            <person name="Wiegand S."/>
            <person name="Jogler M."/>
            <person name="Boedeker C."/>
            <person name="Pinto D."/>
            <person name="Vollmers J."/>
            <person name="Rivas-Marin E."/>
            <person name="Kohn T."/>
            <person name="Peeters S.H."/>
            <person name="Heuer A."/>
            <person name="Rast P."/>
            <person name="Oberbeckmann S."/>
            <person name="Bunk B."/>
            <person name="Jeske O."/>
            <person name="Meyerdierks A."/>
            <person name="Storesund J.E."/>
            <person name="Kallscheuer N."/>
            <person name="Luecker S."/>
            <person name="Lage O.M."/>
            <person name="Pohl T."/>
            <person name="Merkel B.J."/>
            <person name="Hornburger P."/>
            <person name="Mueller R.-W."/>
            <person name="Bruemmer F."/>
            <person name="Labrenz M."/>
            <person name="Spormann A.M."/>
            <person name="Op den Camp H."/>
            <person name="Overmann J."/>
            <person name="Amann R."/>
            <person name="Jetten M.S.M."/>
            <person name="Mascher T."/>
            <person name="Medema M.H."/>
            <person name="Devos D.P."/>
            <person name="Kaster A.-K."/>
            <person name="Ovreas L."/>
            <person name="Rohde M."/>
            <person name="Galperin M.Y."/>
            <person name="Jogler C."/>
        </authorList>
    </citation>
    <scope>NUCLEOTIDE SEQUENCE [LARGE SCALE GENOMIC DNA]</scope>
    <source>
        <strain evidence="1 2">Pla133</strain>
    </source>
</reference>
<gene>
    <name evidence="1" type="ORF">Pla133_46920</name>
</gene>
<keyword evidence="2" id="KW-1185">Reference proteome</keyword>
<sequence>MTTQAELARMAPPETANEPLFTDPDLAAFAEYLQTYSAAEGWFAIESAAIWDSLLAFQERRNWGGHLLEVGVYKGKSAALMAKRAKSSEHVWLIDRFLRRSDVQRTLAEVIEPADPRLHLENFDSFQLQRHPGLVDQFGKFRFLHIDGEHSAAAVQEDLAMAHAYGSRECLVSVDDILSWTYPQLTESLFRYLREHPDHFSLVLIGFNKAYLARPAYAHEYLKYCREDLIGRLERIGIDAQLSKSSYPAELNAFGIGPRHDGQAYRGLDHDNSIILY</sequence>
<organism evidence="1 2">
    <name type="scientific">Engelhardtia mirabilis</name>
    <dbReference type="NCBI Taxonomy" id="2528011"/>
    <lineage>
        <taxon>Bacteria</taxon>
        <taxon>Pseudomonadati</taxon>
        <taxon>Planctomycetota</taxon>
        <taxon>Planctomycetia</taxon>
        <taxon>Planctomycetia incertae sedis</taxon>
        <taxon>Engelhardtia</taxon>
    </lineage>
</organism>
<evidence type="ECO:0000313" key="1">
    <source>
        <dbReference type="EMBL" id="QDU69572.1"/>
    </source>
</evidence>
<dbReference type="AlphaFoldDB" id="A0A518BRH2"/>
<proteinExistence type="predicted"/>
<accession>A0A518BRH2</accession>
<dbReference type="Gene3D" id="3.40.50.150">
    <property type="entry name" value="Vaccinia Virus protein VP39"/>
    <property type="match status" value="1"/>
</dbReference>
<dbReference type="KEGG" id="pbap:Pla133_46920"/>
<dbReference type="Pfam" id="PF13578">
    <property type="entry name" value="Methyltransf_24"/>
    <property type="match status" value="1"/>
</dbReference>
<dbReference type="Proteomes" id="UP000316921">
    <property type="component" value="Chromosome"/>
</dbReference>
<dbReference type="InterPro" id="IPR029063">
    <property type="entry name" value="SAM-dependent_MTases_sf"/>
</dbReference>
<dbReference type="EMBL" id="CP036287">
    <property type="protein sequence ID" value="QDU69572.1"/>
    <property type="molecule type" value="Genomic_DNA"/>
</dbReference>
<evidence type="ECO:0000313" key="2">
    <source>
        <dbReference type="Proteomes" id="UP000316921"/>
    </source>
</evidence>
<dbReference type="RefSeq" id="WP_419191865.1">
    <property type="nucleotide sequence ID" value="NZ_CP036287.1"/>
</dbReference>
<name>A0A518BRH2_9BACT</name>
<dbReference type="SUPFAM" id="SSF53335">
    <property type="entry name" value="S-adenosyl-L-methionine-dependent methyltransferases"/>
    <property type="match status" value="1"/>
</dbReference>
<evidence type="ECO:0008006" key="3">
    <source>
        <dbReference type="Google" id="ProtNLM"/>
    </source>
</evidence>